<dbReference type="Proteomes" id="UP001386972">
    <property type="component" value="Unassembled WGS sequence"/>
</dbReference>
<accession>A0ABU8ZYW4</accession>
<name>A0ABU8ZYW4_9PSED</name>
<dbReference type="RefSeq" id="WP_340612255.1">
    <property type="nucleotide sequence ID" value="NZ_JBBNAW010000006.1"/>
</dbReference>
<sequence length="97" mass="10724">MSSTHPMLKFLATLPQFHSQLLHGVVIDMRSGAVVSKYDGGDEPKYRHSLQIRWPAQTFDGQIVIDGIKYARLQVMEAVNLGADEGTLSRALEEALA</sequence>
<reference evidence="1 2" key="1">
    <citation type="submission" date="2024-03" db="EMBL/GenBank/DDBJ databases">
        <title>Screening, Identification and Application of a Plant Lactobacillus Strain.</title>
        <authorList>
            <person name="Li Y.L."/>
        </authorList>
    </citation>
    <scope>NUCLEOTIDE SEQUENCE [LARGE SCALE GENOMIC DNA]</scope>
    <source>
        <strain evidence="1 2">JDB</strain>
    </source>
</reference>
<dbReference type="EMBL" id="JBBNAW010000006">
    <property type="protein sequence ID" value="MEK2609542.1"/>
    <property type="molecule type" value="Genomic_DNA"/>
</dbReference>
<comment type="caution">
    <text evidence="1">The sequence shown here is derived from an EMBL/GenBank/DDBJ whole genome shotgun (WGS) entry which is preliminary data.</text>
</comment>
<keyword evidence="2" id="KW-1185">Reference proteome</keyword>
<gene>
    <name evidence="1" type="ORF">WLF18_10570</name>
</gene>
<evidence type="ECO:0000313" key="1">
    <source>
        <dbReference type="EMBL" id="MEK2609542.1"/>
    </source>
</evidence>
<evidence type="ECO:0000313" key="2">
    <source>
        <dbReference type="Proteomes" id="UP001386972"/>
    </source>
</evidence>
<organism evidence="1 2">
    <name type="scientific">Pseudomonas shirazensis</name>
    <dbReference type="NCBI Taxonomy" id="2745494"/>
    <lineage>
        <taxon>Bacteria</taxon>
        <taxon>Pseudomonadati</taxon>
        <taxon>Pseudomonadota</taxon>
        <taxon>Gammaproteobacteria</taxon>
        <taxon>Pseudomonadales</taxon>
        <taxon>Pseudomonadaceae</taxon>
        <taxon>Pseudomonas</taxon>
    </lineage>
</organism>
<protein>
    <submittedName>
        <fullName evidence="1">Uncharacterized protein</fullName>
    </submittedName>
</protein>
<proteinExistence type="predicted"/>